<dbReference type="AlphaFoldDB" id="A0A176S1K4"/>
<evidence type="ECO:0000256" key="1">
    <source>
        <dbReference type="ARBA" id="ARBA00022649"/>
    </source>
</evidence>
<dbReference type="PANTHER" id="PTHR35401:SF2">
    <property type="entry name" value="ABC-TYPE TRANSPORT SYSTEM"/>
    <property type="match status" value="1"/>
</dbReference>
<dbReference type="GO" id="GO:0006355">
    <property type="term" value="P:regulation of DNA-templated transcription"/>
    <property type="evidence" value="ECO:0007669"/>
    <property type="project" value="InterPro"/>
</dbReference>
<keyword evidence="4" id="KW-1185">Reference proteome</keyword>
<dbReference type="PANTHER" id="PTHR35401">
    <property type="entry name" value="COPG FAMILY HELIX-TURN-HELIX PROTEIN-RELATED-RELATED"/>
    <property type="match status" value="1"/>
</dbReference>
<protein>
    <submittedName>
        <fullName evidence="3">Protein containing DUF1778</fullName>
    </submittedName>
</protein>
<dbReference type="Gene3D" id="1.20.5.780">
    <property type="entry name" value="Single helix bin"/>
    <property type="match status" value="1"/>
</dbReference>
<dbReference type="Proteomes" id="UP000076962">
    <property type="component" value="Unassembled WGS sequence"/>
</dbReference>
<reference evidence="3 4" key="1">
    <citation type="submission" date="2016-05" db="EMBL/GenBank/DDBJ databases">
        <title>Single-cell genome of chain-forming Candidatus Thiomargarita nelsonii and comparison to other large sulfur-oxidizing bacteria.</title>
        <authorList>
            <person name="Winkel M."/>
            <person name="Salman V."/>
            <person name="Woyke T."/>
            <person name="Schulz-Vogt H."/>
            <person name="Richter M."/>
            <person name="Flood B."/>
            <person name="Bailey J."/>
            <person name="Amann R."/>
            <person name="Mussmann M."/>
        </authorList>
    </citation>
    <scope>NUCLEOTIDE SEQUENCE [LARGE SCALE GENOMIC DNA]</scope>
    <source>
        <strain evidence="3 4">THI036</strain>
    </source>
</reference>
<comment type="similarity">
    <text evidence="2">Belongs to the TacA antitoxin family.</text>
</comment>
<comment type="caution">
    <text evidence="3">The sequence shown here is derived from an EMBL/GenBank/DDBJ whole genome shotgun (WGS) entry which is preliminary data.</text>
</comment>
<proteinExistence type="inferred from homology"/>
<evidence type="ECO:0000313" key="4">
    <source>
        <dbReference type="Proteomes" id="UP000076962"/>
    </source>
</evidence>
<name>A0A176S1K4_9GAMM</name>
<dbReference type="EMBL" id="LUTY01001273">
    <property type="protein sequence ID" value="OAD21952.1"/>
    <property type="molecule type" value="Genomic_DNA"/>
</dbReference>
<accession>A0A176S1K4</accession>
<gene>
    <name evidence="3" type="ORF">THIOM_002267</name>
</gene>
<dbReference type="SUPFAM" id="SSF47598">
    <property type="entry name" value="Ribbon-helix-helix"/>
    <property type="match status" value="1"/>
</dbReference>
<keyword evidence="1" id="KW-1277">Toxin-antitoxin system</keyword>
<evidence type="ECO:0000256" key="2">
    <source>
        <dbReference type="ARBA" id="ARBA00049988"/>
    </source>
</evidence>
<dbReference type="InterPro" id="IPR014795">
    <property type="entry name" value="TacA_1-like"/>
</dbReference>
<organism evidence="3 4">
    <name type="scientific">Candidatus Thiomargarita nelsonii</name>
    <dbReference type="NCBI Taxonomy" id="1003181"/>
    <lineage>
        <taxon>Bacteria</taxon>
        <taxon>Pseudomonadati</taxon>
        <taxon>Pseudomonadota</taxon>
        <taxon>Gammaproteobacteria</taxon>
        <taxon>Thiotrichales</taxon>
        <taxon>Thiotrichaceae</taxon>
        <taxon>Thiomargarita</taxon>
    </lineage>
</organism>
<dbReference type="InterPro" id="IPR010985">
    <property type="entry name" value="Ribbon_hlx_hlx"/>
</dbReference>
<sequence length="65" mass="7557">MMSMSTFFINAAYENAKQTLKEHETLMLSLEEHERLMALLENPPEPNDKLKAAMRQYRQVTENAA</sequence>
<dbReference type="Pfam" id="PF08681">
    <property type="entry name" value="TacA1"/>
    <property type="match status" value="1"/>
</dbReference>
<evidence type="ECO:0000313" key="3">
    <source>
        <dbReference type="EMBL" id="OAD21952.1"/>
    </source>
</evidence>